<reference evidence="2 7" key="1">
    <citation type="journal article" date="2016" name="J. Clin. Microbiol.">
        <title>Detection and Whole-Genome Sequencing of Carbapenemase-Producing Aeromonas hydrophila Isolates from Routine Perirectal Surveillance Culture.</title>
        <authorList>
            <person name="Hughes H.Y."/>
            <person name="Conlan S.P."/>
            <person name="Lau A.F."/>
            <person name="Dekker J.P."/>
            <person name="Michelin A.V."/>
            <person name="Youn J.H."/>
            <person name="Henderson D.K."/>
            <person name="Frank K.M."/>
            <person name="Segre J.A."/>
            <person name="Palmore T.N."/>
        </authorList>
    </citation>
    <scope>NUCLEOTIDE SEQUENCE [LARGE SCALE GENOMIC DNA]</scope>
    <source>
        <strain evidence="2 7">AVNIH1</strain>
    </source>
</reference>
<evidence type="ECO:0000313" key="4">
    <source>
        <dbReference type="EMBL" id="RKJ87245.1"/>
    </source>
</evidence>
<proteinExistence type="predicted"/>
<evidence type="ECO:0000313" key="10">
    <source>
        <dbReference type="Proteomes" id="UP000439123"/>
    </source>
</evidence>
<gene>
    <name evidence="6" type="ORF">AERO8C_80042</name>
    <name evidence="4" type="ORF">D6R50_13245</name>
    <name evidence="5" type="ORF">E8Q35_21155</name>
    <name evidence="3" type="ORF">NS965_09320</name>
    <name evidence="2" type="ORF">WM43_15320</name>
</gene>
<evidence type="ECO:0000313" key="2">
    <source>
        <dbReference type="EMBL" id="ANB53924.1"/>
    </source>
</evidence>
<evidence type="ECO:0000313" key="3">
    <source>
        <dbReference type="EMBL" id="MCR4448575.1"/>
    </source>
</evidence>
<dbReference type="Proteomes" id="UP000281725">
    <property type="component" value="Unassembled WGS sequence"/>
</dbReference>
<dbReference type="Proteomes" id="UP000439123">
    <property type="component" value="Unassembled WGS sequence"/>
</dbReference>
<protein>
    <submittedName>
        <fullName evidence="6">Uncharacterized protein</fullName>
    </submittedName>
</protein>
<dbReference type="OrthoDB" id="5593381at2"/>
<dbReference type="RefSeq" id="WP_019446593.1">
    <property type="nucleotide sequence ID" value="NZ_CAAKNL010000081.1"/>
</dbReference>
<reference evidence="5 9" key="3">
    <citation type="submission" date="2019-04" db="EMBL/GenBank/DDBJ databases">
        <title>Comparative genomics of Aeromonas veronii strains pathogenic to fish.</title>
        <authorList>
            <person name="Cascarano M.C."/>
            <person name="Smyrli M."/>
            <person name="Katharios P."/>
        </authorList>
    </citation>
    <scope>NUCLEOTIDE SEQUENCE [LARGE SCALE GENOMIC DNA]</scope>
    <source>
        <strain evidence="5 9">XU1</strain>
    </source>
</reference>
<sequence length="151" mass="16598">MDIKPYSQQLAQSASNNRALATLNSASSGGQGGGWEEMVSLSTQRMTGQAQQVLTYEHLAKNNKLPPALDMSSDKGGVVQQLVDKALGFDRKKFNEIEEKLKTIADNKKLTPEERAEQSKPLNEQREAMLKEAMDRLTGKKSSSKDEAKTA</sequence>
<evidence type="ECO:0000313" key="5">
    <source>
        <dbReference type="EMBL" id="THJ38881.1"/>
    </source>
</evidence>
<dbReference type="EMBL" id="JANLFC010000028">
    <property type="protein sequence ID" value="MCR4448575.1"/>
    <property type="molecule type" value="Genomic_DNA"/>
</dbReference>
<dbReference type="Proteomes" id="UP001204061">
    <property type="component" value="Unassembled WGS sequence"/>
</dbReference>
<evidence type="ECO:0000313" key="9">
    <source>
        <dbReference type="Proteomes" id="UP000309618"/>
    </source>
</evidence>
<dbReference type="KEGG" id="avo:AMS64_03795"/>
<dbReference type="Proteomes" id="UP000076809">
    <property type="component" value="Chromosome"/>
</dbReference>
<dbReference type="Proteomes" id="UP000309618">
    <property type="component" value="Unassembled WGS sequence"/>
</dbReference>
<evidence type="ECO:0000313" key="6">
    <source>
        <dbReference type="EMBL" id="VXA89124.1"/>
    </source>
</evidence>
<dbReference type="EMBL" id="CP014774">
    <property type="protein sequence ID" value="ANB53924.1"/>
    <property type="molecule type" value="Genomic_DNA"/>
</dbReference>
<dbReference type="EMBL" id="SSUX01000024">
    <property type="protein sequence ID" value="THJ38881.1"/>
    <property type="molecule type" value="Genomic_DNA"/>
</dbReference>
<accession>A0A653LCX9</accession>
<dbReference type="EMBL" id="CABWLC010000021">
    <property type="protein sequence ID" value="VXA89124.1"/>
    <property type="molecule type" value="Genomic_DNA"/>
</dbReference>
<organism evidence="6 10">
    <name type="scientific">Aeromonas veronii</name>
    <dbReference type="NCBI Taxonomy" id="654"/>
    <lineage>
        <taxon>Bacteria</taxon>
        <taxon>Pseudomonadati</taxon>
        <taxon>Pseudomonadota</taxon>
        <taxon>Gammaproteobacteria</taxon>
        <taxon>Aeromonadales</taxon>
        <taxon>Aeromonadaceae</taxon>
        <taxon>Aeromonas</taxon>
    </lineage>
</organism>
<reference evidence="6 10" key="4">
    <citation type="submission" date="2019-10" db="EMBL/GenBank/DDBJ databases">
        <authorList>
            <person name="Karimi E."/>
        </authorList>
    </citation>
    <scope>NUCLEOTIDE SEQUENCE [LARGE SCALE GENOMIC DNA]</scope>
    <source>
        <strain evidence="6">Aeromonas sp. 8C</strain>
    </source>
</reference>
<evidence type="ECO:0000313" key="8">
    <source>
        <dbReference type="Proteomes" id="UP000281725"/>
    </source>
</evidence>
<evidence type="ECO:0000256" key="1">
    <source>
        <dbReference type="SAM" id="MobiDB-lite"/>
    </source>
</evidence>
<dbReference type="AlphaFoldDB" id="A0A0T6N3S2"/>
<name>A0A0T6N3S2_AERVE</name>
<accession>A0A318DJ39</accession>
<reference evidence="4 8" key="2">
    <citation type="submission" date="2018-09" db="EMBL/GenBank/DDBJ databases">
        <title>Genome sequencing of Aeromonas veronii MS-17-88.</title>
        <authorList>
            <person name="Tekedar H.C."/>
            <person name="Arick M.A."/>
            <person name="Hsu C.-Y."/>
            <person name="Thrash A."/>
            <person name="Karsi A."/>
            <person name="Lawrence M.L."/>
            <person name="Abdelhamed H."/>
        </authorList>
    </citation>
    <scope>NUCLEOTIDE SEQUENCE [LARGE SCALE GENOMIC DNA]</scope>
    <source>
        <strain evidence="4 8">MS 17-88</strain>
    </source>
</reference>
<dbReference type="EMBL" id="RAWX01000003">
    <property type="protein sequence ID" value="RKJ87245.1"/>
    <property type="molecule type" value="Genomic_DNA"/>
</dbReference>
<evidence type="ECO:0000313" key="7">
    <source>
        <dbReference type="Proteomes" id="UP000076809"/>
    </source>
</evidence>
<reference evidence="3" key="5">
    <citation type="submission" date="2022-08" db="EMBL/GenBank/DDBJ databases">
        <title>A global survey of hypervirulent Aeromonas hydrophila identified this emerging pathogen in farmed fish in the lower Mekong River basin.</title>
        <authorList>
            <person name="Xu T."/>
            <person name="Rasmussen-Ivey C.R."/>
            <person name="Moen F.S."/>
            <person name="Fernandez Bravo A."/>
            <person name="Lamy B."/>
            <person name="Beaz-Hidalgo R."/>
            <person name="Khan C.D."/>
            <person name="Castro Escarpulli G."/>
            <person name="Yasin I.S.M."/>
            <person name="Figueras M.J."/>
            <person name="Azzam Sayuti M."/>
            <person name="Karim M.M."/>
            <person name="Alam K.M."/>
            <person name="Le T.T.T."/>
            <person name="Thao N.H.P."/>
            <person name="Addo S."/>
            <person name="Duodu S."/>
            <person name="Ali S."/>
            <person name="Mey S."/>
            <person name="Somony T."/>
            <person name="Liles M.R."/>
        </authorList>
    </citation>
    <scope>NUCLEOTIDE SEQUENCE</scope>
    <source>
        <strain evidence="3">0.14</strain>
    </source>
</reference>
<accession>A0A0T6N3S2</accession>
<feature type="region of interest" description="Disordered" evidence="1">
    <location>
        <begin position="107"/>
        <end position="151"/>
    </location>
</feature>